<dbReference type="InterPro" id="IPR013113">
    <property type="entry name" value="SIP_FAD-bd"/>
</dbReference>
<comment type="similarity">
    <text evidence="1">Belongs to the SIP oxidoreductase family.</text>
</comment>
<dbReference type="InterPro" id="IPR039261">
    <property type="entry name" value="FNR_nucleotide-bd"/>
</dbReference>
<reference evidence="3 4" key="1">
    <citation type="submission" date="2019-04" db="EMBL/GenBank/DDBJ databases">
        <title>Phreatobacter aquaticus sp. nov.</title>
        <authorList>
            <person name="Choi A."/>
            <person name="Baek K."/>
        </authorList>
    </citation>
    <scope>NUCLEOTIDE SEQUENCE [LARGE SCALE GENOMIC DNA]</scope>
    <source>
        <strain evidence="3 4">NMCR1094</strain>
    </source>
</reference>
<dbReference type="PROSITE" id="PS51384">
    <property type="entry name" value="FAD_FR"/>
    <property type="match status" value="1"/>
</dbReference>
<evidence type="ECO:0000256" key="1">
    <source>
        <dbReference type="ARBA" id="ARBA00035644"/>
    </source>
</evidence>
<feature type="domain" description="FAD-binding FR-type" evidence="2">
    <location>
        <begin position="16"/>
        <end position="119"/>
    </location>
</feature>
<dbReference type="AlphaFoldDB" id="A0A4D7QHW4"/>
<dbReference type="EMBL" id="CP039865">
    <property type="protein sequence ID" value="QCK86301.1"/>
    <property type="molecule type" value="Genomic_DNA"/>
</dbReference>
<dbReference type="SUPFAM" id="SSF63380">
    <property type="entry name" value="Riboflavin synthase domain-like"/>
    <property type="match status" value="1"/>
</dbReference>
<accession>A0A4D7QHW4</accession>
<keyword evidence="4" id="KW-1185">Reference proteome</keyword>
<dbReference type="KEGG" id="paqt:E8L99_11320"/>
<dbReference type="InterPro" id="IPR007037">
    <property type="entry name" value="SIP_rossman_dom"/>
</dbReference>
<sequence>MEESEKHPITRVRHDLHLRRVVVRRTEFVTPRMLRLTLAGPALAGFTSLAADDHIKVIVPGSEPVERRDYTPRRFDAATGELTIDFALHEAGPVTQWAMQAKPGDEAEIAGPRGSVLFPNDFDWWLLIGDETALPAIGRWIESMAAGTKVTSIVAVTAATEQQRFETKADHRGIWIHRAAEQSADPEPLLAALRNQPMPPGDGLIWIAAEAKVAAALRQHVVEEIQHPLAWLKASGYWVKGQADSKQSVSESNAKAR</sequence>
<protein>
    <submittedName>
        <fullName evidence="3">Siderophore-interacting protein</fullName>
    </submittedName>
</protein>
<dbReference type="Pfam" id="PF04954">
    <property type="entry name" value="SIP"/>
    <property type="match status" value="1"/>
</dbReference>
<dbReference type="Gene3D" id="3.40.50.80">
    <property type="entry name" value="Nucleotide-binding domain of ferredoxin-NADP reductase (FNR) module"/>
    <property type="match status" value="1"/>
</dbReference>
<evidence type="ECO:0000313" key="3">
    <source>
        <dbReference type="EMBL" id="QCK86301.1"/>
    </source>
</evidence>
<dbReference type="Pfam" id="PF08021">
    <property type="entry name" value="FAD_binding_9"/>
    <property type="match status" value="2"/>
</dbReference>
<dbReference type="GO" id="GO:0016491">
    <property type="term" value="F:oxidoreductase activity"/>
    <property type="evidence" value="ECO:0007669"/>
    <property type="project" value="InterPro"/>
</dbReference>
<dbReference type="PANTHER" id="PTHR30157:SF0">
    <property type="entry name" value="NADPH-DEPENDENT FERRIC-CHELATE REDUCTASE"/>
    <property type="match status" value="1"/>
</dbReference>
<dbReference type="CDD" id="cd06193">
    <property type="entry name" value="siderophore_interacting"/>
    <property type="match status" value="1"/>
</dbReference>
<dbReference type="InterPro" id="IPR017938">
    <property type="entry name" value="Riboflavin_synthase-like_b-brl"/>
</dbReference>
<dbReference type="Proteomes" id="UP000298588">
    <property type="component" value="Chromosome"/>
</dbReference>
<dbReference type="OrthoDB" id="9814826at2"/>
<dbReference type="Gene3D" id="2.40.30.10">
    <property type="entry name" value="Translation factors"/>
    <property type="match status" value="1"/>
</dbReference>
<dbReference type="InterPro" id="IPR039374">
    <property type="entry name" value="SIP_fam"/>
</dbReference>
<dbReference type="RefSeq" id="WP_137099632.1">
    <property type="nucleotide sequence ID" value="NZ_CP039865.1"/>
</dbReference>
<evidence type="ECO:0000259" key="2">
    <source>
        <dbReference type="PROSITE" id="PS51384"/>
    </source>
</evidence>
<evidence type="ECO:0000313" key="4">
    <source>
        <dbReference type="Proteomes" id="UP000298588"/>
    </source>
</evidence>
<gene>
    <name evidence="3" type="ORF">E8L99_11320</name>
</gene>
<name>A0A4D7QHW4_9HYPH</name>
<dbReference type="PANTHER" id="PTHR30157">
    <property type="entry name" value="FERRIC REDUCTASE, NADPH-DEPENDENT"/>
    <property type="match status" value="1"/>
</dbReference>
<proteinExistence type="inferred from homology"/>
<organism evidence="3 4">
    <name type="scientific">Phreatobacter aquaticus</name>
    <dbReference type="NCBI Taxonomy" id="2570229"/>
    <lineage>
        <taxon>Bacteria</taxon>
        <taxon>Pseudomonadati</taxon>
        <taxon>Pseudomonadota</taxon>
        <taxon>Alphaproteobacteria</taxon>
        <taxon>Hyphomicrobiales</taxon>
        <taxon>Phreatobacteraceae</taxon>
        <taxon>Phreatobacter</taxon>
    </lineage>
</organism>
<dbReference type="InterPro" id="IPR017927">
    <property type="entry name" value="FAD-bd_FR_type"/>
</dbReference>